<reference evidence="1 2" key="1">
    <citation type="submission" date="2016-10" db="EMBL/GenBank/DDBJ databases">
        <authorList>
            <person name="de Groot N.N."/>
        </authorList>
    </citation>
    <scope>NUCLEOTIDE SEQUENCE [LARGE SCALE GENOMIC DNA]</scope>
    <source>
        <strain evidence="1 2">MON 2.2</strain>
    </source>
</reference>
<accession>A0A1G7AMG5</accession>
<dbReference type="STRING" id="675864.SAMN04489747_2674"/>
<keyword evidence="2" id="KW-1185">Reference proteome</keyword>
<evidence type="ECO:0000313" key="1">
    <source>
        <dbReference type="EMBL" id="SDE16114.1"/>
    </source>
</evidence>
<sequence length="97" mass="9981">MNDVDTITINAVAPGTAVASLCHSVVRPLGWQTGSVEPGATATRTLVAPSVRTSRQDVLRLVDRSAVGVVDGAMGGDNHPAGYFATAAADPQPRRLT</sequence>
<name>A0A1G7AMG5_9ACTN</name>
<protein>
    <submittedName>
        <fullName evidence="1">Uncharacterized protein</fullName>
    </submittedName>
</protein>
<evidence type="ECO:0000313" key="2">
    <source>
        <dbReference type="Proteomes" id="UP000198546"/>
    </source>
</evidence>
<dbReference type="EMBL" id="LT629688">
    <property type="protein sequence ID" value="SDE16114.1"/>
    <property type="molecule type" value="Genomic_DNA"/>
</dbReference>
<dbReference type="AlphaFoldDB" id="A0A1G7AMG5"/>
<dbReference type="Proteomes" id="UP000198546">
    <property type="component" value="Chromosome i"/>
</dbReference>
<organism evidence="1 2">
    <name type="scientific">Auraticoccus monumenti</name>
    <dbReference type="NCBI Taxonomy" id="675864"/>
    <lineage>
        <taxon>Bacteria</taxon>
        <taxon>Bacillati</taxon>
        <taxon>Actinomycetota</taxon>
        <taxon>Actinomycetes</taxon>
        <taxon>Propionibacteriales</taxon>
        <taxon>Propionibacteriaceae</taxon>
        <taxon>Auraticoccus</taxon>
    </lineage>
</organism>
<gene>
    <name evidence="1" type="ORF">SAMN04489747_2674</name>
</gene>
<proteinExistence type="predicted"/>